<dbReference type="PROSITE" id="PS00518">
    <property type="entry name" value="ZF_RING_1"/>
    <property type="match status" value="1"/>
</dbReference>
<dbReference type="InterPro" id="IPR013083">
    <property type="entry name" value="Znf_RING/FYVE/PHD"/>
</dbReference>
<keyword evidence="3" id="KW-0862">Zinc</keyword>
<dbReference type="SMART" id="SM00184">
    <property type="entry name" value="RING"/>
    <property type="match status" value="1"/>
</dbReference>
<evidence type="ECO:0000256" key="4">
    <source>
        <dbReference type="PROSITE-ProRule" id="PRU00175"/>
    </source>
</evidence>
<keyword evidence="1" id="KW-0479">Metal-binding</keyword>
<organism evidence="6 7">
    <name type="scientific">Colocasia esculenta</name>
    <name type="common">Wild taro</name>
    <name type="synonym">Arum esculentum</name>
    <dbReference type="NCBI Taxonomy" id="4460"/>
    <lineage>
        <taxon>Eukaryota</taxon>
        <taxon>Viridiplantae</taxon>
        <taxon>Streptophyta</taxon>
        <taxon>Embryophyta</taxon>
        <taxon>Tracheophyta</taxon>
        <taxon>Spermatophyta</taxon>
        <taxon>Magnoliopsida</taxon>
        <taxon>Liliopsida</taxon>
        <taxon>Araceae</taxon>
        <taxon>Aroideae</taxon>
        <taxon>Colocasieae</taxon>
        <taxon>Colocasia</taxon>
    </lineage>
</organism>
<evidence type="ECO:0000259" key="5">
    <source>
        <dbReference type="PROSITE" id="PS50089"/>
    </source>
</evidence>
<dbReference type="InterPro" id="IPR001841">
    <property type="entry name" value="Znf_RING"/>
</dbReference>
<evidence type="ECO:0000313" key="6">
    <source>
        <dbReference type="EMBL" id="MQL72774.1"/>
    </source>
</evidence>
<evidence type="ECO:0000256" key="1">
    <source>
        <dbReference type="ARBA" id="ARBA00022723"/>
    </source>
</evidence>
<dbReference type="GO" id="GO:0008270">
    <property type="term" value="F:zinc ion binding"/>
    <property type="evidence" value="ECO:0007669"/>
    <property type="project" value="UniProtKB-KW"/>
</dbReference>
<dbReference type="OrthoDB" id="9049620at2759"/>
<keyword evidence="7" id="KW-1185">Reference proteome</keyword>
<reference evidence="6" key="1">
    <citation type="submission" date="2017-07" db="EMBL/GenBank/DDBJ databases">
        <title>Taro Niue Genome Assembly and Annotation.</title>
        <authorList>
            <person name="Atibalentja N."/>
            <person name="Keating K."/>
            <person name="Fields C.J."/>
        </authorList>
    </citation>
    <scope>NUCLEOTIDE SEQUENCE</scope>
    <source>
        <strain evidence="6">Niue_2</strain>
        <tissue evidence="6">Leaf</tissue>
    </source>
</reference>
<evidence type="ECO:0000313" key="7">
    <source>
        <dbReference type="Proteomes" id="UP000652761"/>
    </source>
</evidence>
<dbReference type="InterPro" id="IPR038896">
    <property type="entry name" value="RNF170"/>
</dbReference>
<dbReference type="InterPro" id="IPR017907">
    <property type="entry name" value="Znf_RING_CS"/>
</dbReference>
<dbReference type="GO" id="GO:0061630">
    <property type="term" value="F:ubiquitin protein ligase activity"/>
    <property type="evidence" value="ECO:0007669"/>
    <property type="project" value="InterPro"/>
</dbReference>
<keyword evidence="2 4" id="KW-0863">Zinc-finger</keyword>
<sequence length="177" mass="19421">MDAPPENDYCSVCHENFRLPCQANCSHWFCGECILQVWHHGSALEACKCPICRRLITLLIPSESMQHQRHELEVGRVLGDVERYNRLFGGGSRSLIQKSQTTIEEGRLAADVEARVAAITNLPELPRTASHKDGNVGFAVEGPSFTPSKVVEGTNGSSEITSPCFQGPNDICGKLIK</sequence>
<gene>
    <name evidence="6" type="ORF">Taro_005104</name>
</gene>
<evidence type="ECO:0000256" key="2">
    <source>
        <dbReference type="ARBA" id="ARBA00022771"/>
    </source>
</evidence>
<dbReference type="Gene3D" id="3.30.40.10">
    <property type="entry name" value="Zinc/RING finger domain, C3HC4 (zinc finger)"/>
    <property type="match status" value="1"/>
</dbReference>
<accession>A0A843TTN8</accession>
<dbReference type="EMBL" id="NMUH01000142">
    <property type="protein sequence ID" value="MQL72774.1"/>
    <property type="molecule type" value="Genomic_DNA"/>
</dbReference>
<dbReference type="PANTHER" id="PTHR22894:SF5">
    <property type="entry name" value="RING-TYPE DOMAIN-CONTAINING PROTEIN"/>
    <property type="match status" value="1"/>
</dbReference>
<proteinExistence type="predicted"/>
<feature type="domain" description="RING-type" evidence="5">
    <location>
        <begin position="10"/>
        <end position="53"/>
    </location>
</feature>
<dbReference type="AlphaFoldDB" id="A0A843TTN8"/>
<evidence type="ECO:0000256" key="3">
    <source>
        <dbReference type="ARBA" id="ARBA00022833"/>
    </source>
</evidence>
<comment type="caution">
    <text evidence="6">The sequence shown here is derived from an EMBL/GenBank/DDBJ whole genome shotgun (WGS) entry which is preliminary data.</text>
</comment>
<dbReference type="PANTHER" id="PTHR22894">
    <property type="entry name" value="RING-TYPE DOMAIN-CONTAINING PROTEIN"/>
    <property type="match status" value="1"/>
</dbReference>
<dbReference type="PROSITE" id="PS50089">
    <property type="entry name" value="ZF_RING_2"/>
    <property type="match status" value="1"/>
</dbReference>
<dbReference type="SUPFAM" id="SSF57850">
    <property type="entry name" value="RING/U-box"/>
    <property type="match status" value="1"/>
</dbReference>
<dbReference type="Proteomes" id="UP000652761">
    <property type="component" value="Unassembled WGS sequence"/>
</dbReference>
<dbReference type="InterPro" id="IPR027370">
    <property type="entry name" value="Znf-RING_euk"/>
</dbReference>
<protein>
    <recommendedName>
        <fullName evidence="5">RING-type domain-containing protein</fullName>
    </recommendedName>
</protein>
<name>A0A843TTN8_COLES</name>
<dbReference type="Pfam" id="PF13445">
    <property type="entry name" value="zf-RING_UBOX"/>
    <property type="match status" value="1"/>
</dbReference>